<proteinExistence type="predicted"/>
<reference evidence="2" key="1">
    <citation type="submission" date="2021-02" db="EMBL/GenBank/DDBJ databases">
        <authorList>
            <person name="Nowell W R."/>
        </authorList>
    </citation>
    <scope>NUCLEOTIDE SEQUENCE</scope>
</reference>
<keyword evidence="1" id="KW-0812">Transmembrane</keyword>
<organism evidence="2 3">
    <name type="scientific">Didymodactylos carnosus</name>
    <dbReference type="NCBI Taxonomy" id="1234261"/>
    <lineage>
        <taxon>Eukaryota</taxon>
        <taxon>Metazoa</taxon>
        <taxon>Spiralia</taxon>
        <taxon>Gnathifera</taxon>
        <taxon>Rotifera</taxon>
        <taxon>Eurotatoria</taxon>
        <taxon>Bdelloidea</taxon>
        <taxon>Philodinida</taxon>
        <taxon>Philodinidae</taxon>
        <taxon>Didymodactylos</taxon>
    </lineage>
</organism>
<feature type="transmembrane region" description="Helical" evidence="1">
    <location>
        <begin position="331"/>
        <end position="351"/>
    </location>
</feature>
<protein>
    <submittedName>
        <fullName evidence="2">Uncharacterized protein</fullName>
    </submittedName>
</protein>
<evidence type="ECO:0000256" key="1">
    <source>
        <dbReference type="SAM" id="Phobius"/>
    </source>
</evidence>
<sequence length="352" mass="41816">MPHRTFVSYLIDDIPIKFDYATSLLTVIINITIIPGIISIIALILEKCFKKSIIIKKIISWSSDICSHGFIERIFVHVIRSKQQQGDDKRIYLENHSLCHRINNKTILPYKTSTHLEKIFASLFIFQLLILSVIAAEKLFTRHEYFEKCTTYLNTFYNNNEYKCFVENQRKYTNMTAGELFNPLSVFTLYEQLEVVQPYDYCKLASPNNNSDNQRINNVVNNIILDEILEIRCIQFTFKWDNSIDTLTHVVEWHEILAFLFRKILQLAHWWQTKLKHSKYWSNYKTNRMRKQILIVLLIIWSLIGLFILLEFISLIQIFIYFEFSGPETNIVLFVPILFLAIPYINWITLFK</sequence>
<accession>A0A8S2Y7C3</accession>
<feature type="transmembrane region" description="Helical" evidence="1">
    <location>
        <begin position="20"/>
        <end position="45"/>
    </location>
</feature>
<dbReference type="Proteomes" id="UP000681722">
    <property type="component" value="Unassembled WGS sequence"/>
</dbReference>
<feature type="transmembrane region" description="Helical" evidence="1">
    <location>
        <begin position="119"/>
        <end position="136"/>
    </location>
</feature>
<feature type="non-terminal residue" evidence="2">
    <location>
        <position position="352"/>
    </location>
</feature>
<evidence type="ECO:0000313" key="3">
    <source>
        <dbReference type="Proteomes" id="UP000681722"/>
    </source>
</evidence>
<dbReference type="EMBL" id="CAJOBC010113321">
    <property type="protein sequence ID" value="CAF4539649.1"/>
    <property type="molecule type" value="Genomic_DNA"/>
</dbReference>
<evidence type="ECO:0000313" key="2">
    <source>
        <dbReference type="EMBL" id="CAF4539649.1"/>
    </source>
</evidence>
<keyword evidence="1" id="KW-0472">Membrane</keyword>
<name>A0A8S2Y7C3_9BILA</name>
<dbReference type="AlphaFoldDB" id="A0A8S2Y7C3"/>
<feature type="transmembrane region" description="Helical" evidence="1">
    <location>
        <begin position="293"/>
        <end position="319"/>
    </location>
</feature>
<keyword evidence="1" id="KW-1133">Transmembrane helix</keyword>
<comment type="caution">
    <text evidence="2">The sequence shown here is derived from an EMBL/GenBank/DDBJ whole genome shotgun (WGS) entry which is preliminary data.</text>
</comment>
<gene>
    <name evidence="2" type="ORF">SRO942_LOCUS46538</name>
</gene>